<dbReference type="OrthoDB" id="9801692at2"/>
<keyword evidence="1" id="KW-0732">Signal</keyword>
<dbReference type="SUPFAM" id="SSF53335">
    <property type="entry name" value="S-adenosyl-L-methionine-dependent methyltransferases"/>
    <property type="match status" value="1"/>
</dbReference>
<dbReference type="PIRSF" id="PIRSF031679">
    <property type="entry name" value="Mtase_Alr7345_prd"/>
    <property type="match status" value="1"/>
</dbReference>
<sequence>MRITFVLAAVLAFSPLCVAYTQADSLDDTLDAPHRTSAEKARDSYRHPAKTLRFFNVEADMAVVEIWPGSKGWYTAILAPYLRDNGTYYAAQFPPDSNIPFYQRSLIQFKTRLAKQDEIYNKVRITHLYPPVYNDIAPAGTVDRVLTFRNVHNWAKSGKGEAAFKSFYKALKPGGVLGVVEHRAPEVRPLERQIETGYMSEGYVIALAEKAGFTLVDRSEINANPKDQINHPAGVWTLPPTLRLGDKDRETYEAIGESDRMTLKFLKPEH</sequence>
<dbReference type="Gene3D" id="3.40.50.150">
    <property type="entry name" value="Vaccinia Virus protein VP39"/>
    <property type="match status" value="1"/>
</dbReference>
<evidence type="ECO:0000313" key="2">
    <source>
        <dbReference type="EMBL" id="CAL15939.1"/>
    </source>
</evidence>
<dbReference type="AlphaFoldDB" id="Q0VSA9"/>
<dbReference type="eggNOG" id="COG4798">
    <property type="taxonomic scope" value="Bacteria"/>
</dbReference>
<name>Q0VSA9_ALCBS</name>
<dbReference type="InterPro" id="IPR029063">
    <property type="entry name" value="SAM-dependent_MTases_sf"/>
</dbReference>
<dbReference type="HOGENOM" id="CLU_072291_0_0_6"/>
<dbReference type="KEGG" id="abo:ABO_0491"/>
<feature type="signal peptide" evidence="1">
    <location>
        <begin position="1"/>
        <end position="19"/>
    </location>
</feature>
<gene>
    <name evidence="2" type="ordered locus">ABO_0491</name>
</gene>
<dbReference type="RefSeq" id="WP_011587777.1">
    <property type="nucleotide sequence ID" value="NC_008260.1"/>
</dbReference>
<dbReference type="EMBL" id="AM286690">
    <property type="protein sequence ID" value="CAL15939.1"/>
    <property type="molecule type" value="Genomic_DNA"/>
</dbReference>
<organism evidence="2 3">
    <name type="scientific">Alcanivorax borkumensis (strain ATCC 700651 / DSM 11573 / NCIMB 13689 / SK2)</name>
    <dbReference type="NCBI Taxonomy" id="393595"/>
    <lineage>
        <taxon>Bacteria</taxon>
        <taxon>Pseudomonadati</taxon>
        <taxon>Pseudomonadota</taxon>
        <taxon>Gammaproteobacteria</taxon>
        <taxon>Oceanospirillales</taxon>
        <taxon>Alcanivoracaceae</taxon>
        <taxon>Alcanivorax</taxon>
    </lineage>
</organism>
<dbReference type="Proteomes" id="UP000008871">
    <property type="component" value="Chromosome"/>
</dbReference>
<accession>Q0VSA9</accession>
<proteinExistence type="predicted"/>
<reference evidence="2 3" key="1">
    <citation type="journal article" date="2006" name="Nat. Biotechnol.">
        <title>Genome sequence of the ubiquitous hydrocarbon-degrading marine bacterium Alcanivorax borkumensis.</title>
        <authorList>
            <person name="Schneiker S."/>
            <person name="Martins dos Santos V.A.P."/>
            <person name="Bartels D."/>
            <person name="Bekel T."/>
            <person name="Brecht M."/>
            <person name="Buhrmester J."/>
            <person name="Chernikova T.N."/>
            <person name="Denaro R."/>
            <person name="Ferrer M."/>
            <person name="Gertler C."/>
            <person name="Goesmann A."/>
            <person name="Golyshina O.V."/>
            <person name="Kaminski F."/>
            <person name="Khachane A.N."/>
            <person name="Lang S."/>
            <person name="Linke B."/>
            <person name="McHardy A.C."/>
            <person name="Meyer F."/>
            <person name="Nechitaylo T."/>
            <person name="Puehler A."/>
            <person name="Regenhardt D."/>
            <person name="Rupp O."/>
            <person name="Sabirova J.S."/>
            <person name="Selbitschka W."/>
            <person name="Yakimov M.M."/>
            <person name="Timmis K.N."/>
            <person name="Vorhoelter F.-J."/>
            <person name="Weidner S."/>
            <person name="Kaiser O."/>
            <person name="Golyshin P.N."/>
        </authorList>
    </citation>
    <scope>NUCLEOTIDE SEQUENCE [LARGE SCALE GENOMIC DNA]</scope>
    <source>
        <strain evidence="3">ATCC 700651 / DSM 11573 / NCIMB 13689 / SK2</strain>
    </source>
</reference>
<evidence type="ECO:0008006" key="4">
    <source>
        <dbReference type="Google" id="ProtNLM"/>
    </source>
</evidence>
<evidence type="ECO:0000256" key="1">
    <source>
        <dbReference type="SAM" id="SignalP"/>
    </source>
</evidence>
<dbReference type="InterPro" id="IPR016980">
    <property type="entry name" value="S-AdoMet-dep_MeTrfase_Alr7345"/>
</dbReference>
<dbReference type="STRING" id="393595.ABO_0491"/>
<feature type="chain" id="PRO_5004178979" description="Methyltransferase" evidence="1">
    <location>
        <begin position="20"/>
        <end position="270"/>
    </location>
</feature>
<protein>
    <recommendedName>
        <fullName evidence="4">Methyltransferase</fullName>
    </recommendedName>
</protein>
<evidence type="ECO:0000313" key="3">
    <source>
        <dbReference type="Proteomes" id="UP000008871"/>
    </source>
</evidence>
<keyword evidence="3" id="KW-1185">Reference proteome</keyword>